<keyword evidence="4" id="KW-0479">Metal-binding</keyword>
<dbReference type="InterPro" id="IPR013221">
    <property type="entry name" value="Mur_ligase_cen"/>
</dbReference>
<evidence type="ECO:0000256" key="7">
    <source>
        <dbReference type="ARBA" id="ARBA00022842"/>
    </source>
</evidence>
<feature type="domain" description="Mur ligase C-terminal" evidence="11">
    <location>
        <begin position="300"/>
        <end position="438"/>
    </location>
</feature>
<dbReference type="Gene3D" id="3.40.1190.10">
    <property type="entry name" value="Mur-like, catalytic domain"/>
    <property type="match status" value="1"/>
</dbReference>
<dbReference type="InterPro" id="IPR001645">
    <property type="entry name" value="Folylpolyglutamate_synth"/>
</dbReference>
<name>A0A0G0ARZ9_9BACT</name>
<dbReference type="InterPro" id="IPR036565">
    <property type="entry name" value="Mur-like_cat_sf"/>
</dbReference>
<proteinExistence type="inferred from homology"/>
<comment type="catalytic activity">
    <reaction evidence="9">
        <text>(6S)-5,6,7,8-tetrahydrofolyl-(gamma-L-Glu)(n) + L-glutamate + ATP = (6S)-5,6,7,8-tetrahydrofolyl-(gamma-L-Glu)(n+1) + ADP + phosphate + H(+)</text>
        <dbReference type="Rhea" id="RHEA:10580"/>
        <dbReference type="Rhea" id="RHEA-COMP:14738"/>
        <dbReference type="Rhea" id="RHEA-COMP:14740"/>
        <dbReference type="ChEBI" id="CHEBI:15378"/>
        <dbReference type="ChEBI" id="CHEBI:29985"/>
        <dbReference type="ChEBI" id="CHEBI:30616"/>
        <dbReference type="ChEBI" id="CHEBI:43474"/>
        <dbReference type="ChEBI" id="CHEBI:141005"/>
        <dbReference type="ChEBI" id="CHEBI:456216"/>
        <dbReference type="EC" id="6.3.2.17"/>
    </reaction>
</comment>
<evidence type="ECO:0000256" key="5">
    <source>
        <dbReference type="ARBA" id="ARBA00022741"/>
    </source>
</evidence>
<dbReference type="PATRIC" id="fig|1619045.3.peg.165"/>
<evidence type="ECO:0000313" key="14">
    <source>
        <dbReference type="Proteomes" id="UP000034927"/>
    </source>
</evidence>
<dbReference type="PANTHER" id="PTHR11136:SF0">
    <property type="entry name" value="DIHYDROFOLATE SYNTHETASE-RELATED"/>
    <property type="match status" value="1"/>
</dbReference>
<evidence type="ECO:0000256" key="6">
    <source>
        <dbReference type="ARBA" id="ARBA00022840"/>
    </source>
</evidence>
<dbReference type="InterPro" id="IPR004101">
    <property type="entry name" value="Mur_ligase_C"/>
</dbReference>
<dbReference type="GO" id="GO:0005737">
    <property type="term" value="C:cytoplasm"/>
    <property type="evidence" value="ECO:0007669"/>
    <property type="project" value="TreeGrafter"/>
</dbReference>
<keyword evidence="3 10" id="KW-0436">Ligase</keyword>
<dbReference type="InterPro" id="IPR036615">
    <property type="entry name" value="Mur_ligase_C_dom_sf"/>
</dbReference>
<gene>
    <name evidence="13" type="ORF">UR53_C0001G0159</name>
</gene>
<comment type="similarity">
    <text evidence="1 10">Belongs to the folylpolyglutamate synthase family.</text>
</comment>
<dbReference type="NCBIfam" id="TIGR01499">
    <property type="entry name" value="folC"/>
    <property type="match status" value="1"/>
</dbReference>
<dbReference type="Pfam" id="PF02875">
    <property type="entry name" value="Mur_ligase_C"/>
    <property type="match status" value="1"/>
</dbReference>
<accession>A0A0G0ARZ9</accession>
<evidence type="ECO:0000259" key="12">
    <source>
        <dbReference type="Pfam" id="PF08245"/>
    </source>
</evidence>
<evidence type="ECO:0000256" key="8">
    <source>
        <dbReference type="ARBA" id="ARBA00030592"/>
    </source>
</evidence>
<dbReference type="EC" id="6.3.2.17" evidence="2"/>
<protein>
    <recommendedName>
        <fullName evidence="2">tetrahydrofolate synthase</fullName>
        <ecNumber evidence="2">6.3.2.17</ecNumber>
    </recommendedName>
    <alternativeName>
        <fullName evidence="8">Tetrahydrofolylpolyglutamate synthase</fullName>
    </alternativeName>
</protein>
<dbReference type="Proteomes" id="UP000034927">
    <property type="component" value="Unassembled WGS sequence"/>
</dbReference>
<reference evidence="13 14" key="1">
    <citation type="journal article" date="2015" name="Nature">
        <title>rRNA introns, odd ribosomes, and small enigmatic genomes across a large radiation of phyla.</title>
        <authorList>
            <person name="Brown C.T."/>
            <person name="Hug L.A."/>
            <person name="Thomas B.C."/>
            <person name="Sharon I."/>
            <person name="Castelle C.J."/>
            <person name="Singh A."/>
            <person name="Wilkins M.J."/>
            <person name="Williams K.H."/>
            <person name="Banfield J.F."/>
        </authorList>
    </citation>
    <scope>NUCLEOTIDE SEQUENCE [LARGE SCALE GENOMIC DNA]</scope>
</reference>
<keyword evidence="6 10" id="KW-0067">ATP-binding</keyword>
<dbReference type="GO" id="GO:0008841">
    <property type="term" value="F:dihydrofolate synthase activity"/>
    <property type="evidence" value="ECO:0007669"/>
    <property type="project" value="TreeGrafter"/>
</dbReference>
<evidence type="ECO:0000256" key="1">
    <source>
        <dbReference type="ARBA" id="ARBA00008276"/>
    </source>
</evidence>
<evidence type="ECO:0000256" key="10">
    <source>
        <dbReference type="PIRNR" id="PIRNR001563"/>
    </source>
</evidence>
<keyword evidence="7" id="KW-0460">Magnesium</keyword>
<organism evidence="13 14">
    <name type="scientific">Candidatus Magasanikbacteria bacterium GW2011_GWC2_34_16</name>
    <dbReference type="NCBI Taxonomy" id="1619045"/>
    <lineage>
        <taxon>Bacteria</taxon>
        <taxon>Candidatus Magasanikiibacteriota</taxon>
    </lineage>
</organism>
<dbReference type="GO" id="GO:0046872">
    <property type="term" value="F:metal ion binding"/>
    <property type="evidence" value="ECO:0007669"/>
    <property type="project" value="UniProtKB-KW"/>
</dbReference>
<evidence type="ECO:0000259" key="11">
    <source>
        <dbReference type="Pfam" id="PF02875"/>
    </source>
</evidence>
<dbReference type="PIRSF" id="PIRSF001563">
    <property type="entry name" value="Folylpolyglu_synth"/>
    <property type="match status" value="1"/>
</dbReference>
<dbReference type="AlphaFoldDB" id="A0A0G0ARZ9"/>
<dbReference type="Gene3D" id="3.90.190.20">
    <property type="entry name" value="Mur ligase, C-terminal domain"/>
    <property type="match status" value="1"/>
</dbReference>
<evidence type="ECO:0000256" key="4">
    <source>
        <dbReference type="ARBA" id="ARBA00022723"/>
    </source>
</evidence>
<dbReference type="EMBL" id="LBPO01000001">
    <property type="protein sequence ID" value="KKP59659.1"/>
    <property type="molecule type" value="Genomic_DNA"/>
</dbReference>
<evidence type="ECO:0000256" key="3">
    <source>
        <dbReference type="ARBA" id="ARBA00022598"/>
    </source>
</evidence>
<dbReference type="SUPFAM" id="SSF53623">
    <property type="entry name" value="MurD-like peptide ligases, catalytic domain"/>
    <property type="match status" value="1"/>
</dbReference>
<keyword evidence="5 10" id="KW-0547">Nucleotide-binding</keyword>
<comment type="caution">
    <text evidence="13">The sequence shown here is derived from an EMBL/GenBank/DDBJ whole genome shotgun (WGS) entry which is preliminary data.</text>
</comment>
<dbReference type="PANTHER" id="PTHR11136">
    <property type="entry name" value="FOLYLPOLYGLUTAMATE SYNTHASE-RELATED"/>
    <property type="match status" value="1"/>
</dbReference>
<dbReference type="GO" id="GO:0004326">
    <property type="term" value="F:tetrahydrofolylpolyglutamate synthase activity"/>
    <property type="evidence" value="ECO:0007669"/>
    <property type="project" value="UniProtKB-EC"/>
</dbReference>
<dbReference type="GO" id="GO:0005524">
    <property type="term" value="F:ATP binding"/>
    <property type="evidence" value="ECO:0007669"/>
    <property type="project" value="UniProtKB-KW"/>
</dbReference>
<evidence type="ECO:0000256" key="9">
    <source>
        <dbReference type="ARBA" id="ARBA00047493"/>
    </source>
</evidence>
<dbReference type="SUPFAM" id="SSF53244">
    <property type="entry name" value="MurD-like peptide ligases, peptide-binding domain"/>
    <property type="match status" value="1"/>
</dbReference>
<evidence type="ECO:0000256" key="2">
    <source>
        <dbReference type="ARBA" id="ARBA00013025"/>
    </source>
</evidence>
<evidence type="ECO:0000313" key="13">
    <source>
        <dbReference type="EMBL" id="KKP59659.1"/>
    </source>
</evidence>
<feature type="domain" description="Mur ligase central" evidence="12">
    <location>
        <begin position="55"/>
        <end position="275"/>
    </location>
</feature>
<dbReference type="Pfam" id="PF08245">
    <property type="entry name" value="Mur_ligase_M"/>
    <property type="match status" value="1"/>
</dbReference>
<sequence length="455" mass="51586">MNYRQAYNFLLGINKLARKEYLNDPKHCEIYLKRLEYFLMLLGNPQNKIPHYIHITGTSGKGSTAIMIASILRANGKKVALLTSPHPSTITERWEINDKTISESEFTKIIATKIKPAWKKYLEISPYDPISFYEMMTAIGLCYFSSKNIDYAVIEVGCGGRYDSTNIIPNKDIAIITNIGLDHTDVLGNTKEKIAYEKAGIIKKNCKVITGEQDGKILNIIKNECKKQKVFLKISNFKFLIFKQFLNKVIFKYKNETYSLPTLGTHQINNAILAIDTTTTLGIKNNIIKKGLEKIKLPLRCEIVNKKPLIILDGAHNPDKMKTTVETLKQLKKQAPYRTNILSFYHFNNLHLTLAFATNKDKAPMLKQLATLKPATIACTTFTNNKFRTSANPNELAEKLKKLLPKSKIVPFSSPQKAWQWSLKQTQKDDILLVTGSFFLAGQIKAIIDKDGFSL</sequence>